<evidence type="ECO:0000313" key="6">
    <source>
        <dbReference type="Proteomes" id="UP000265566"/>
    </source>
</evidence>
<dbReference type="EMBL" id="PSQE01000007">
    <property type="protein sequence ID" value="RHN48003.1"/>
    <property type="molecule type" value="Genomic_DNA"/>
</dbReference>
<keyword evidence="4" id="KW-0732">Signal</keyword>
<dbReference type="Proteomes" id="UP000265566">
    <property type="component" value="Chromosome 7"/>
</dbReference>
<organism evidence="5 6">
    <name type="scientific">Medicago truncatula</name>
    <name type="common">Barrel medic</name>
    <name type="synonym">Medicago tribuloides</name>
    <dbReference type="NCBI Taxonomy" id="3880"/>
    <lineage>
        <taxon>Eukaryota</taxon>
        <taxon>Viridiplantae</taxon>
        <taxon>Streptophyta</taxon>
        <taxon>Embryophyta</taxon>
        <taxon>Tracheophyta</taxon>
        <taxon>Spermatophyta</taxon>
        <taxon>Magnoliopsida</taxon>
        <taxon>eudicotyledons</taxon>
        <taxon>Gunneridae</taxon>
        <taxon>Pentapetalae</taxon>
        <taxon>rosids</taxon>
        <taxon>fabids</taxon>
        <taxon>Fabales</taxon>
        <taxon>Fabaceae</taxon>
        <taxon>Papilionoideae</taxon>
        <taxon>50 kb inversion clade</taxon>
        <taxon>NPAAA clade</taxon>
        <taxon>Hologalegina</taxon>
        <taxon>IRL clade</taxon>
        <taxon>Trifolieae</taxon>
        <taxon>Medicago</taxon>
    </lineage>
</organism>
<sequence length="393" mass="43503">MAKSSTFPITLLISLNLTFLSIISLTTATNYYQSLSPTMLGFQEEKFTHLHFYFHDIVSGPKPSMVFIAEPNGKVKNALPFGTVVAMDDPLTAGPERDSKLVGKAQGIYTSISQEEMGLMMVMTMAFTDGHFNGSTLSILGRNMIMSEPVREMAIVGGTGAFRFVRGYAQAKFYSVDYTKGDAVVEYDIFVFHYYSFTSTMAKFSSCSTILISLNLTFVSIISLATATNYYKSLSPTMLGFQEEKFTHLHFYFHDIVSGPKPSMVFVAEPNGKVKNALPFGTVVAMDDPLTAGPERESKLVGKAQGIYTSISQEEMGLMMVMTMTFTDGHFNGSTLSILGRNMIMSEPVREMAIVGGTGAFRFVRGYAQAKFYSVDYTKGDAIVEYDIFMFHY</sequence>
<dbReference type="Gene3D" id="2.40.480.10">
    <property type="entry name" value="Allene oxide cyclase-like"/>
    <property type="match status" value="2"/>
</dbReference>
<gene>
    <name evidence="5" type="ORF">MtrunA17_Chr7g0259101</name>
</gene>
<reference evidence="6" key="1">
    <citation type="journal article" date="2018" name="Nat. Plants">
        <title>Whole-genome landscape of Medicago truncatula symbiotic genes.</title>
        <authorList>
            <person name="Pecrix Y."/>
            <person name="Staton S.E."/>
            <person name="Sallet E."/>
            <person name="Lelandais-Briere C."/>
            <person name="Moreau S."/>
            <person name="Carrere S."/>
            <person name="Blein T."/>
            <person name="Jardinaud M.F."/>
            <person name="Latrasse D."/>
            <person name="Zouine M."/>
            <person name="Zahm M."/>
            <person name="Kreplak J."/>
            <person name="Mayjonade B."/>
            <person name="Satge C."/>
            <person name="Perez M."/>
            <person name="Cauet S."/>
            <person name="Marande W."/>
            <person name="Chantry-Darmon C."/>
            <person name="Lopez-Roques C."/>
            <person name="Bouchez O."/>
            <person name="Berard A."/>
            <person name="Debelle F."/>
            <person name="Munos S."/>
            <person name="Bendahmane A."/>
            <person name="Berges H."/>
            <person name="Niebel A."/>
            <person name="Buitink J."/>
            <person name="Frugier F."/>
            <person name="Benhamed M."/>
            <person name="Crespi M."/>
            <person name="Gouzy J."/>
            <person name="Gamas P."/>
        </authorList>
    </citation>
    <scope>NUCLEOTIDE SEQUENCE [LARGE SCALE GENOMIC DNA]</scope>
    <source>
        <strain evidence="6">cv. Jemalong A17</strain>
    </source>
</reference>
<accession>A0A396H5H8</accession>
<dbReference type="GO" id="GO:0048046">
    <property type="term" value="C:apoplast"/>
    <property type="evidence" value="ECO:0007669"/>
    <property type="project" value="UniProtKB-SubCell"/>
</dbReference>
<dbReference type="AlphaFoldDB" id="A0A396H5H8"/>
<protein>
    <recommendedName>
        <fullName evidence="4">Dirigent protein</fullName>
    </recommendedName>
</protein>
<dbReference type="Gramene" id="rna42669">
    <property type="protein sequence ID" value="RHN48003.1"/>
    <property type="gene ID" value="gene42669"/>
</dbReference>
<dbReference type="GO" id="GO:0009699">
    <property type="term" value="P:phenylpropanoid biosynthetic process"/>
    <property type="evidence" value="ECO:0007669"/>
    <property type="project" value="UniProtKB-ARBA"/>
</dbReference>
<dbReference type="PANTHER" id="PTHR21495">
    <property type="entry name" value="NUCLEOPORIN-RELATED"/>
    <property type="match status" value="1"/>
</dbReference>
<evidence type="ECO:0000313" key="5">
    <source>
        <dbReference type="EMBL" id="RHN48003.1"/>
    </source>
</evidence>
<evidence type="ECO:0000256" key="1">
    <source>
        <dbReference type="ARBA" id="ARBA00010746"/>
    </source>
</evidence>
<evidence type="ECO:0000256" key="3">
    <source>
        <dbReference type="ARBA" id="ARBA00022525"/>
    </source>
</evidence>
<evidence type="ECO:0000256" key="4">
    <source>
        <dbReference type="RuleBase" id="RU363099"/>
    </source>
</evidence>
<comment type="caution">
    <text evidence="5">The sequence shown here is derived from an EMBL/GenBank/DDBJ whole genome shotgun (WGS) entry which is preliminary data.</text>
</comment>
<proteinExistence type="inferred from homology"/>
<comment type="subcellular location">
    <subcellularLocation>
        <location evidence="4">Secreted</location>
        <location evidence="4">Extracellular space</location>
        <location evidence="4">Apoplast</location>
    </subcellularLocation>
</comment>
<comment type="subunit">
    <text evidence="2 4">Homodimer.</text>
</comment>
<evidence type="ECO:0000256" key="2">
    <source>
        <dbReference type="ARBA" id="ARBA00011738"/>
    </source>
</evidence>
<dbReference type="InterPro" id="IPR044859">
    <property type="entry name" value="Allene_oxi_cyc_Dirigent"/>
</dbReference>
<keyword evidence="3 4" id="KW-0964">Secreted</keyword>
<dbReference type="Pfam" id="PF03018">
    <property type="entry name" value="Dirigent"/>
    <property type="match status" value="2"/>
</dbReference>
<comment type="function">
    <text evidence="4">Dirigent proteins impart stereoselectivity on the phenoxy radical-coupling reaction, yielding optically active lignans from two molecules of coniferyl alcohol in the biosynthesis of lignans, flavonolignans, and alkaloids and thus plays a central role in plant secondary metabolism.</text>
</comment>
<keyword evidence="4" id="KW-0052">Apoplast</keyword>
<feature type="chain" id="PRO_5017105135" description="Dirigent protein" evidence="4">
    <location>
        <begin position="29"/>
        <end position="393"/>
    </location>
</feature>
<name>A0A396H5H8_MEDTR</name>
<dbReference type="InterPro" id="IPR004265">
    <property type="entry name" value="Dirigent"/>
</dbReference>
<comment type="similarity">
    <text evidence="1 4">Belongs to the plant dirigent protein family.</text>
</comment>
<feature type="signal peptide" evidence="4">
    <location>
        <begin position="1"/>
        <end position="28"/>
    </location>
</feature>